<keyword evidence="2" id="KW-1185">Reference proteome</keyword>
<evidence type="ECO:0000313" key="2">
    <source>
        <dbReference type="Proteomes" id="UP000248021"/>
    </source>
</evidence>
<dbReference type="EMBL" id="QJJK01000017">
    <property type="protein sequence ID" value="PXW52201.1"/>
    <property type="molecule type" value="Genomic_DNA"/>
</dbReference>
<proteinExistence type="predicted"/>
<evidence type="ECO:0000313" key="1">
    <source>
        <dbReference type="EMBL" id="PXW52201.1"/>
    </source>
</evidence>
<dbReference type="OrthoDB" id="8438725at2"/>
<reference evidence="1 2" key="1">
    <citation type="submission" date="2018-05" db="EMBL/GenBank/DDBJ databases">
        <title>Genomic Encyclopedia of Type Strains, Phase IV (KMG-IV): sequencing the most valuable type-strain genomes for metagenomic binning, comparative biology and taxonomic classification.</title>
        <authorList>
            <person name="Goeker M."/>
        </authorList>
    </citation>
    <scope>NUCLEOTIDE SEQUENCE [LARGE SCALE GENOMIC DNA]</scope>
    <source>
        <strain evidence="1 2">DSM 6462</strain>
    </source>
</reference>
<protein>
    <submittedName>
        <fullName evidence="1">Uncharacterized protein</fullName>
    </submittedName>
</protein>
<comment type="caution">
    <text evidence="1">The sequence shown here is derived from an EMBL/GenBank/DDBJ whole genome shotgun (WGS) entry which is preliminary data.</text>
</comment>
<organism evidence="1 2">
    <name type="scientific">Chelatococcus asaccharovorans</name>
    <dbReference type="NCBI Taxonomy" id="28210"/>
    <lineage>
        <taxon>Bacteria</taxon>
        <taxon>Pseudomonadati</taxon>
        <taxon>Pseudomonadota</taxon>
        <taxon>Alphaproteobacteria</taxon>
        <taxon>Hyphomicrobiales</taxon>
        <taxon>Chelatococcaceae</taxon>
        <taxon>Chelatococcus</taxon>
    </lineage>
</organism>
<dbReference type="AlphaFoldDB" id="A0A2V3TVG5"/>
<name>A0A2V3TVG5_9HYPH</name>
<dbReference type="RefSeq" id="WP_110378102.1">
    <property type="nucleotide sequence ID" value="NZ_JAHBRY010000001.1"/>
</dbReference>
<accession>A0A2V3TVG5</accession>
<gene>
    <name evidence="1" type="ORF">C7450_11765</name>
</gene>
<sequence>MNKRGHERRCTGGATEERIAALKNDPRFTEALRGFAETIASQYRNRWLLNRLLNDRGRFLLVLLALDLHYYGEEGQDLPGLTAGRLKTACVSHGVCSAGRATAMLATMRLFGLLSEGPGRDRRERRLIPTEQLLAIHRERLVQVFTVIAGIMPEGAMGTQNLGREDFLAAFVHALMDCFRSGLRPLDWAPELTVFADRDGGMPVALALLANHLAQGAKTNGPSGDGLTIAGIAARYSVSRAHVLSILRQAEAAGLILRTPDNRITVTPQMVDRFKDFFAGVVLLQCDAITKALASSPPPRSRRA</sequence>
<dbReference type="Proteomes" id="UP000248021">
    <property type="component" value="Unassembled WGS sequence"/>
</dbReference>